<reference evidence="1 2" key="1">
    <citation type="submission" date="2024-04" db="EMBL/GenBank/DDBJ databases">
        <title>Genome assembly C_amara_ONT_v2.</title>
        <authorList>
            <person name="Yant L."/>
            <person name="Moore C."/>
            <person name="Slenker M."/>
        </authorList>
    </citation>
    <scope>NUCLEOTIDE SEQUENCE [LARGE SCALE GENOMIC DNA]</scope>
    <source>
        <tissue evidence="1">Leaf</tissue>
    </source>
</reference>
<keyword evidence="2" id="KW-1185">Reference proteome</keyword>
<evidence type="ECO:0000313" key="2">
    <source>
        <dbReference type="Proteomes" id="UP001558713"/>
    </source>
</evidence>
<name>A0ABD1BVI6_CARAN</name>
<organism evidence="1 2">
    <name type="scientific">Cardamine amara subsp. amara</name>
    <dbReference type="NCBI Taxonomy" id="228776"/>
    <lineage>
        <taxon>Eukaryota</taxon>
        <taxon>Viridiplantae</taxon>
        <taxon>Streptophyta</taxon>
        <taxon>Embryophyta</taxon>
        <taxon>Tracheophyta</taxon>
        <taxon>Spermatophyta</taxon>
        <taxon>Magnoliopsida</taxon>
        <taxon>eudicotyledons</taxon>
        <taxon>Gunneridae</taxon>
        <taxon>Pentapetalae</taxon>
        <taxon>rosids</taxon>
        <taxon>malvids</taxon>
        <taxon>Brassicales</taxon>
        <taxon>Brassicaceae</taxon>
        <taxon>Cardamineae</taxon>
        <taxon>Cardamine</taxon>
    </lineage>
</organism>
<dbReference type="Proteomes" id="UP001558713">
    <property type="component" value="Unassembled WGS sequence"/>
</dbReference>
<protein>
    <submittedName>
        <fullName evidence="1">Uncharacterized protein</fullName>
    </submittedName>
</protein>
<dbReference type="AlphaFoldDB" id="A0ABD1BVI6"/>
<accession>A0ABD1BVI6</accession>
<comment type="caution">
    <text evidence="1">The sequence shown here is derived from an EMBL/GenBank/DDBJ whole genome shotgun (WGS) entry which is preliminary data.</text>
</comment>
<sequence>MDMWSLDHRSILISFASEENRRDHRRFYYDSRWKSKPGIDEAVLKGWNVEGKGNPISLSDRIWRVHHEILKWKRGNGTNSELEIQRLKREYEAAISKVNPDFQFMFKLKRSLSETYRDEELFWKEKSKEQWLKAGDKNTRFFHNSVKIRRLKIGFICCLMIKGERFLLRHQRIMLL</sequence>
<evidence type="ECO:0000313" key="1">
    <source>
        <dbReference type="EMBL" id="KAL1221243.1"/>
    </source>
</evidence>
<proteinExistence type="predicted"/>
<dbReference type="EMBL" id="JBANAX010000133">
    <property type="protein sequence ID" value="KAL1221243.1"/>
    <property type="molecule type" value="Genomic_DNA"/>
</dbReference>
<gene>
    <name evidence="1" type="ORF">V5N11_022227</name>
</gene>